<dbReference type="Proteomes" id="UP000070404">
    <property type="component" value="Unassembled WGS sequence"/>
</dbReference>
<dbReference type="Gene3D" id="3.30.460.40">
    <property type="match status" value="1"/>
</dbReference>
<evidence type="ECO:0000313" key="1">
    <source>
        <dbReference type="EMBL" id="KXB07506.1"/>
    </source>
</evidence>
<sequence>MDKSRFESQVEKTLKFVARTLAEDDLYYPSLTVIGTAAVLIREPELLRVEATEDVDILAGFREDIADLAHTWEELEKRGMADGQVLAHSHVVSFFPFSNEPPMSFDFMYPSEDLEELFTYTRRNAGKEFAEFEDTKFYVARLEDAILCKAAVGRKKDVRDFPREHLERGWIFLERLDDKQFIIRRAEAATRSKEDI</sequence>
<organism evidence="1 2">
    <name type="scientific">candidate division MSBL1 archaeon SCGC-AAA382C18</name>
    <dbReference type="NCBI Taxonomy" id="1698281"/>
    <lineage>
        <taxon>Archaea</taxon>
        <taxon>Methanobacteriati</taxon>
        <taxon>Methanobacteriota</taxon>
        <taxon>candidate division MSBL1</taxon>
    </lineage>
</organism>
<gene>
    <name evidence="1" type="ORF">AKJ52_00145</name>
</gene>
<comment type="caution">
    <text evidence="1">The sequence shown here is derived from an EMBL/GenBank/DDBJ whole genome shotgun (WGS) entry which is preliminary data.</text>
</comment>
<dbReference type="AlphaFoldDB" id="A0A133VM18"/>
<keyword evidence="2" id="KW-1185">Reference proteome</keyword>
<reference evidence="1 2" key="1">
    <citation type="journal article" date="2016" name="Sci. Rep.">
        <title>Metabolic traits of an uncultured archaeal lineage -MSBL1- from brine pools of the Red Sea.</title>
        <authorList>
            <person name="Mwirichia R."/>
            <person name="Alam I."/>
            <person name="Rashid M."/>
            <person name="Vinu M."/>
            <person name="Ba-Alawi W."/>
            <person name="Anthony Kamau A."/>
            <person name="Kamanda Ngugi D."/>
            <person name="Goker M."/>
            <person name="Klenk H.P."/>
            <person name="Bajic V."/>
            <person name="Stingl U."/>
        </authorList>
    </citation>
    <scope>NUCLEOTIDE SEQUENCE [LARGE SCALE GENOMIC DNA]</scope>
    <source>
        <strain evidence="1">SCGC-AAA382C18</strain>
    </source>
</reference>
<evidence type="ECO:0000313" key="2">
    <source>
        <dbReference type="Proteomes" id="UP000070404"/>
    </source>
</evidence>
<proteinExistence type="predicted"/>
<dbReference type="EMBL" id="LHYF01000001">
    <property type="protein sequence ID" value="KXB07506.1"/>
    <property type="molecule type" value="Genomic_DNA"/>
</dbReference>
<accession>A0A133VM18</accession>
<name>A0A133VM18_9EURY</name>
<protein>
    <submittedName>
        <fullName evidence="1">Uncharacterized protein</fullName>
    </submittedName>
</protein>